<dbReference type="GO" id="GO:0046872">
    <property type="term" value="F:metal ion binding"/>
    <property type="evidence" value="ECO:0007669"/>
    <property type="project" value="UniProtKB-KW"/>
</dbReference>
<evidence type="ECO:0000256" key="4">
    <source>
        <dbReference type="ARBA" id="ARBA00022801"/>
    </source>
</evidence>
<dbReference type="InterPro" id="IPR011765">
    <property type="entry name" value="Pept_M16_N"/>
</dbReference>
<feature type="domain" description="Peptidase M16 C-terminal" evidence="8">
    <location>
        <begin position="379"/>
        <end position="558"/>
    </location>
</feature>
<evidence type="ECO:0000259" key="10">
    <source>
        <dbReference type="Pfam" id="PF22456"/>
    </source>
</evidence>
<dbReference type="InterPro" id="IPR054734">
    <property type="entry name" value="PqqF-like_C_4"/>
</dbReference>
<dbReference type="GO" id="GO:0005739">
    <property type="term" value="C:mitochondrion"/>
    <property type="evidence" value="ECO:0007669"/>
    <property type="project" value="TreeGrafter"/>
</dbReference>
<dbReference type="InterPro" id="IPR016706">
    <property type="entry name" value="Cleav_polyA_spec_factor_su5"/>
</dbReference>
<accession>A0A232M446</accession>
<dbReference type="InterPro" id="IPR007863">
    <property type="entry name" value="Peptidase_M16_C"/>
</dbReference>
<dbReference type="FunFam" id="3.30.830.10:FF:000005">
    <property type="entry name" value="nardilysin isoform X1"/>
    <property type="match status" value="1"/>
</dbReference>
<dbReference type="PANTHER" id="PTHR43690">
    <property type="entry name" value="NARDILYSIN"/>
    <property type="match status" value="1"/>
</dbReference>
<evidence type="ECO:0000313" key="12">
    <source>
        <dbReference type="Proteomes" id="UP000243515"/>
    </source>
</evidence>
<dbReference type="FunFam" id="3.90.79.10:FF:000005">
    <property type="entry name" value="Cleavage and polyadenylation specificity factor subunit 5"/>
    <property type="match status" value="1"/>
</dbReference>
<keyword evidence="2" id="KW-0645">Protease</keyword>
<comment type="caution">
    <text evidence="11">The sequence shown here is derived from an EMBL/GenBank/DDBJ whole genome shotgun (WGS) entry which is preliminary data.</text>
</comment>
<dbReference type="Pfam" id="PF13869">
    <property type="entry name" value="NUDIX_2"/>
    <property type="match status" value="1"/>
</dbReference>
<dbReference type="OrthoDB" id="952271at2759"/>
<dbReference type="Pfam" id="PF00675">
    <property type="entry name" value="Peptidase_M16"/>
    <property type="match status" value="2"/>
</dbReference>
<evidence type="ECO:0000259" key="9">
    <source>
        <dbReference type="Pfam" id="PF16187"/>
    </source>
</evidence>
<evidence type="ECO:0000256" key="6">
    <source>
        <dbReference type="ARBA" id="ARBA00023049"/>
    </source>
</evidence>
<feature type="domain" description="Coenzyme PQQ synthesis protein F-like C-terminal lobe" evidence="10">
    <location>
        <begin position="958"/>
        <end position="1056"/>
    </location>
</feature>
<dbReference type="Pfam" id="PF22456">
    <property type="entry name" value="PqqF-like_C_4"/>
    <property type="match status" value="1"/>
</dbReference>
<evidence type="ECO:0000256" key="2">
    <source>
        <dbReference type="ARBA" id="ARBA00022670"/>
    </source>
</evidence>
<dbReference type="SUPFAM" id="SSF63411">
    <property type="entry name" value="LuxS/MPP-like metallohydrolase"/>
    <property type="match status" value="4"/>
</dbReference>
<keyword evidence="3" id="KW-0479">Metal-binding</keyword>
<evidence type="ECO:0000259" key="7">
    <source>
        <dbReference type="Pfam" id="PF00675"/>
    </source>
</evidence>
<dbReference type="PANTHER" id="PTHR43690:SF18">
    <property type="entry name" value="INSULIN-DEGRADING ENZYME-RELATED"/>
    <property type="match status" value="1"/>
</dbReference>
<dbReference type="Pfam" id="PF16187">
    <property type="entry name" value="Peptidase_M16_M"/>
    <property type="match status" value="1"/>
</dbReference>
<keyword evidence="5" id="KW-0862">Zinc</keyword>
<dbReference type="EMBL" id="NPHW01002621">
    <property type="protein sequence ID" value="OXV11064.1"/>
    <property type="molecule type" value="Genomic_DNA"/>
</dbReference>
<keyword evidence="6" id="KW-0482">Metalloprotease</keyword>
<evidence type="ECO:0000256" key="5">
    <source>
        <dbReference type="ARBA" id="ARBA00022833"/>
    </source>
</evidence>
<dbReference type="GO" id="GO:0031124">
    <property type="term" value="P:mRNA 3'-end processing"/>
    <property type="evidence" value="ECO:0007669"/>
    <property type="project" value="InterPro"/>
</dbReference>
<dbReference type="GO" id="GO:0005849">
    <property type="term" value="C:mRNA cleavage factor complex"/>
    <property type="evidence" value="ECO:0007669"/>
    <property type="project" value="InterPro"/>
</dbReference>
<dbReference type="GO" id="GO:0004222">
    <property type="term" value="F:metalloendopeptidase activity"/>
    <property type="evidence" value="ECO:0007669"/>
    <property type="project" value="TreeGrafter"/>
</dbReference>
<reference evidence="11 12" key="1">
    <citation type="journal article" date="2015" name="Environ. Microbiol.">
        <title>Metagenome sequence of Elaphomyces granulatus from sporocarp tissue reveals Ascomycota ectomycorrhizal fingerprints of genome expansion and a Proteobacteria-rich microbiome.</title>
        <authorList>
            <person name="Quandt C.A."/>
            <person name="Kohler A."/>
            <person name="Hesse C.N."/>
            <person name="Sharpton T.J."/>
            <person name="Martin F."/>
            <person name="Spatafora J.W."/>
        </authorList>
    </citation>
    <scope>NUCLEOTIDE SEQUENCE [LARGE SCALE GENOMIC DNA]</scope>
    <source>
        <strain evidence="11 12">OSC145934</strain>
    </source>
</reference>
<evidence type="ECO:0000256" key="1">
    <source>
        <dbReference type="ARBA" id="ARBA00007261"/>
    </source>
</evidence>
<dbReference type="Gene3D" id="3.30.830.10">
    <property type="entry name" value="Metalloenzyme, LuxS/M16 peptidase-like"/>
    <property type="match status" value="4"/>
</dbReference>
<dbReference type="GO" id="GO:0043171">
    <property type="term" value="P:peptide catabolic process"/>
    <property type="evidence" value="ECO:0007669"/>
    <property type="project" value="TreeGrafter"/>
</dbReference>
<comment type="similarity">
    <text evidence="1">Belongs to the peptidase M16 family.</text>
</comment>
<dbReference type="GO" id="GO:0005829">
    <property type="term" value="C:cytosol"/>
    <property type="evidence" value="ECO:0007669"/>
    <property type="project" value="TreeGrafter"/>
</dbReference>
<dbReference type="InterPro" id="IPR032632">
    <property type="entry name" value="Peptidase_M16_M"/>
</dbReference>
<dbReference type="Proteomes" id="UP000243515">
    <property type="component" value="Unassembled WGS sequence"/>
</dbReference>
<evidence type="ECO:0000256" key="3">
    <source>
        <dbReference type="ARBA" id="ARBA00022723"/>
    </source>
</evidence>
<name>A0A232M446_9EURO</name>
<evidence type="ECO:0000259" key="8">
    <source>
        <dbReference type="Pfam" id="PF05193"/>
    </source>
</evidence>
<dbReference type="Pfam" id="PF05193">
    <property type="entry name" value="Peptidase_M16_C"/>
    <property type="match status" value="1"/>
</dbReference>
<dbReference type="InterPro" id="IPR011249">
    <property type="entry name" value="Metalloenz_LuxS/M16"/>
</dbReference>
<dbReference type="GO" id="GO:0003729">
    <property type="term" value="F:mRNA binding"/>
    <property type="evidence" value="ECO:0007669"/>
    <property type="project" value="InterPro"/>
</dbReference>
<evidence type="ECO:0000313" key="11">
    <source>
        <dbReference type="EMBL" id="OXV11064.1"/>
    </source>
</evidence>
<dbReference type="Gene3D" id="3.90.79.10">
    <property type="entry name" value="Nucleoside Triphosphate Pyrophosphohydrolase"/>
    <property type="match status" value="1"/>
</dbReference>
<dbReference type="GO" id="GO:0051603">
    <property type="term" value="P:proteolysis involved in protein catabolic process"/>
    <property type="evidence" value="ECO:0007669"/>
    <property type="project" value="TreeGrafter"/>
</dbReference>
<sequence length="1520" mass="171745">MAINIIAASFDLRNAKIRGTASLSRVGALPPPDDRRRSVFATTDQESNLQPSAAVDAPKVLSVVDPPGSRTILLPPYSKPPDLSKQSDYKGIITTNITLSIAMATVQRITDQLEKPELDDRSYRVIQLANKLEALLVHDPDTDKASAAVNVNVGNFSDDGDMPGMAHAVEHLLFMGTQKYPKENAYNQYLAAHSGSSNAYTAATETNYFFEVAATAEASDHAGTGMSTPSSSISATSNGIMNGFSNGYINNTPNRMTSSIAGGITNGITNGNTNGMINVITDRLYSSASSSTSNLVPPLYGALDRFSQFFISPLFLESTLDRELRAVDSENKKNLQSDTWRLMQLNKSLSSHEHPYHHFSTGNLQTLRDEPQKRGINVRDEFIKFHEKFYSANRMKLVVLGRESLDELEQWVVELFSGVKNKDLPQNRWDDVQPLTAAHLSTQIFAKPVMDTRSLDIYFPFLDEESLFESQPSRYISHLIGHEGPGSILAYIKAKGWANELSAGAMPICPNAAFFTISIRLTQDGLKQYHEVVKVIFQYIAMIKERSPERWIFDEMKNLAEVDFRFKQKTPATRFTSRLSSVMQKTLPREWLLSGTSLFRKFNPEAITNALSYLRADNFRIVLASQSYPGNWDSRENWYGTEYQVEKIPTYFSAEIHRALESTPEERIPDLHMPHKNEFVPTRLSVEKKVLQPAKSPKLIRHDERVRLWFKKDDRFWVPKATVHVTLRNPLVWATPANYVKTKLYCDLVRDALVEYSYDAELAGLEYNLSASIFGLDVSISGYNDKMSVLLEKVVTSMRDLVVDLDRFKIVKERLARGYRNAEFQQPFYQVGDLTRYLTAEKSWINNQYATELEHIGADDVAAFFPEVLQQTHIEVLAHGNIYKEDALKMTNLVESVIRSRPLPLSQWYVRRNIIFSPGSNYIYERTLKDPENVNNCIEYYLFVGNITDNVLRAKLLLFAQMTDEPAFDQLRSREQLGYVVWSGARYSATTIGYRVIIQSERSTEYLDSRIDAFLDEFADTLDTMTEEDFEGHKRSLINRRLEKLKNLGSETSRYWSHIGSEYFDFLQHEVDATSVRALSKAEVMEFYRQYIDPLSPMRAKLSIYLNAHPAELAKKAVDLAEKKSRLASEIQTYLKDEGIVVSAEKAETTLEDVDIPSANKDEILSAVKTLLVSSMVPDDRVEPILHKGNEILELRLKDFELGSPAGATTGPRYLDHSKTNGVSVVAHKKSIYITNVLEFKARLGVSAGPAPITDLSEPIIPKAFDTKQPEKIRLYPLSNYTFGTKETQPEEDPSVLARLKRLEEHYEKHGMRRTCEGVLVCHEHNHPHVLMLQIANAFFKLPGDYLQHEDDEVEGFKARLNERLAPVGSQFTGEGVNEDWEIGDTLAQWWRPNFETFMYPFLPGHVTRPKECKKLYFIQLPKKKVLSVPKNMKLLAVPLFELYDNTARYGPQLSAIPHLLSRYNFEFVDENDNVVAVTPGTPSPGIETLRSKVLAGGYGQDSGMDDYGIDGGENGGGAA</sequence>
<feature type="domain" description="Peptidase M16 N-terminal" evidence="7">
    <location>
        <begin position="135"/>
        <end position="215"/>
    </location>
</feature>
<feature type="domain" description="Peptidase M16 middle/third" evidence="9">
    <location>
        <begin position="564"/>
        <end position="850"/>
    </location>
</feature>
<dbReference type="FunFam" id="3.30.830.10:FF:000003">
    <property type="entry name" value="Insulin-degrading enzyme"/>
    <property type="match status" value="1"/>
</dbReference>
<feature type="domain" description="Peptidase M16 N-terminal" evidence="7">
    <location>
        <begin position="291"/>
        <end position="350"/>
    </location>
</feature>
<protein>
    <submittedName>
        <fullName evidence="11">Uncharacterized protein</fullName>
    </submittedName>
</protein>
<dbReference type="CDD" id="cd18871">
    <property type="entry name" value="NUDIX_Cfim25_Nudt21"/>
    <property type="match status" value="1"/>
</dbReference>
<keyword evidence="4" id="KW-0378">Hydrolase</keyword>
<organism evidence="11 12">
    <name type="scientific">Elaphomyces granulatus</name>
    <dbReference type="NCBI Taxonomy" id="519963"/>
    <lineage>
        <taxon>Eukaryota</taxon>
        <taxon>Fungi</taxon>
        <taxon>Dikarya</taxon>
        <taxon>Ascomycota</taxon>
        <taxon>Pezizomycotina</taxon>
        <taxon>Eurotiomycetes</taxon>
        <taxon>Eurotiomycetidae</taxon>
        <taxon>Eurotiales</taxon>
        <taxon>Elaphomycetaceae</taxon>
        <taxon>Elaphomyces</taxon>
    </lineage>
</organism>
<proteinExistence type="inferred from homology"/>
<gene>
    <name evidence="11" type="ORF">Egran_01175</name>
</gene>
<keyword evidence="12" id="KW-1185">Reference proteome</keyword>
<dbReference type="InterPro" id="IPR050626">
    <property type="entry name" value="Peptidase_M16"/>
</dbReference>